<protein>
    <recommendedName>
        <fullName evidence="1">PD-(D/E)XK nuclease-like domain-containing protein</fullName>
    </recommendedName>
</protein>
<proteinExistence type="predicted"/>
<dbReference type="RefSeq" id="XP_060408925.1">
    <property type="nucleotide sequence ID" value="XM_060564861.1"/>
</dbReference>
<accession>A0AAD8PN72</accession>
<keyword evidence="3" id="KW-1185">Reference proteome</keyword>
<dbReference type="EMBL" id="JAHLJV010000095">
    <property type="protein sequence ID" value="KAK1573280.1"/>
    <property type="molecule type" value="Genomic_DNA"/>
</dbReference>
<name>A0AAD8PN72_9PEZI</name>
<evidence type="ECO:0000313" key="3">
    <source>
        <dbReference type="Proteomes" id="UP001230504"/>
    </source>
</evidence>
<organism evidence="2 3">
    <name type="scientific">Colletotrichum navitas</name>
    <dbReference type="NCBI Taxonomy" id="681940"/>
    <lineage>
        <taxon>Eukaryota</taxon>
        <taxon>Fungi</taxon>
        <taxon>Dikarya</taxon>
        <taxon>Ascomycota</taxon>
        <taxon>Pezizomycotina</taxon>
        <taxon>Sordariomycetes</taxon>
        <taxon>Hypocreomycetidae</taxon>
        <taxon>Glomerellales</taxon>
        <taxon>Glomerellaceae</taxon>
        <taxon>Colletotrichum</taxon>
        <taxon>Colletotrichum graminicola species complex</taxon>
    </lineage>
</organism>
<feature type="domain" description="PD-(D/E)XK nuclease-like" evidence="1">
    <location>
        <begin position="4"/>
        <end position="68"/>
    </location>
</feature>
<reference evidence="2" key="1">
    <citation type="submission" date="2021-06" db="EMBL/GenBank/DDBJ databases">
        <title>Comparative genomics, transcriptomics and evolutionary studies reveal genomic signatures of adaptation to plant cell wall in hemibiotrophic fungi.</title>
        <authorList>
            <consortium name="DOE Joint Genome Institute"/>
            <person name="Baroncelli R."/>
            <person name="Diaz J.F."/>
            <person name="Benocci T."/>
            <person name="Peng M."/>
            <person name="Battaglia E."/>
            <person name="Haridas S."/>
            <person name="Andreopoulos W."/>
            <person name="Labutti K."/>
            <person name="Pangilinan J."/>
            <person name="Floch G.L."/>
            <person name="Makela M.R."/>
            <person name="Henrissat B."/>
            <person name="Grigoriev I.V."/>
            <person name="Crouch J.A."/>
            <person name="De Vries R.P."/>
            <person name="Sukno S.A."/>
            <person name="Thon M.R."/>
        </authorList>
    </citation>
    <scope>NUCLEOTIDE SEQUENCE</scope>
    <source>
        <strain evidence="2">CBS 125086</strain>
    </source>
</reference>
<evidence type="ECO:0000313" key="2">
    <source>
        <dbReference type="EMBL" id="KAK1573280.1"/>
    </source>
</evidence>
<dbReference type="Pfam" id="PF20516">
    <property type="entry name" value="PDDEXK_12"/>
    <property type="match status" value="1"/>
</dbReference>
<sequence length="84" mass="9617">SSDLDALGYLPGLIVQGAEWYFVASTRQDDKTILWTRQSIGSTQYLLGTYRVVRALQCLAWWSAEVYWPWFCDHVLVMPSVDDG</sequence>
<comment type="caution">
    <text evidence="2">The sequence shown here is derived from an EMBL/GenBank/DDBJ whole genome shotgun (WGS) entry which is preliminary data.</text>
</comment>
<dbReference type="GeneID" id="85449101"/>
<feature type="non-terminal residue" evidence="2">
    <location>
        <position position="1"/>
    </location>
</feature>
<evidence type="ECO:0000259" key="1">
    <source>
        <dbReference type="Pfam" id="PF20516"/>
    </source>
</evidence>
<dbReference type="Proteomes" id="UP001230504">
    <property type="component" value="Unassembled WGS sequence"/>
</dbReference>
<dbReference type="AlphaFoldDB" id="A0AAD8PN72"/>
<dbReference type="InterPro" id="IPR046797">
    <property type="entry name" value="PDDEXK_12"/>
</dbReference>
<gene>
    <name evidence="2" type="ORF">LY79DRAFT_697866</name>
</gene>